<feature type="coiled-coil region" evidence="2">
    <location>
        <begin position="209"/>
        <end position="236"/>
    </location>
</feature>
<dbReference type="RefSeq" id="XP_044559835.1">
    <property type="nucleotide sequence ID" value="XM_044709447.1"/>
</dbReference>
<organism evidence="4 5">
    <name type="scientific">Naegleria fowleri</name>
    <name type="common">Brain eating amoeba</name>
    <dbReference type="NCBI Taxonomy" id="5763"/>
    <lineage>
        <taxon>Eukaryota</taxon>
        <taxon>Discoba</taxon>
        <taxon>Heterolobosea</taxon>
        <taxon>Tetramitia</taxon>
        <taxon>Eutetramitia</taxon>
        <taxon>Vahlkampfiidae</taxon>
        <taxon>Naegleria</taxon>
    </lineage>
</organism>
<protein>
    <submittedName>
        <fullName evidence="4">Uncharacterized protein</fullName>
    </submittedName>
</protein>
<dbReference type="Pfam" id="PF05600">
    <property type="entry name" value="CDK5RAP3"/>
    <property type="match status" value="1"/>
</dbReference>
<dbReference type="VEuPathDB" id="AmoebaDB:FDP41_005875"/>
<evidence type="ECO:0000256" key="1">
    <source>
        <dbReference type="ARBA" id="ARBA00007478"/>
    </source>
</evidence>
<dbReference type="PANTHER" id="PTHR14894">
    <property type="entry name" value="CDK5 REGULATORY SUBUNIT-ASSOCIATED PROTEIN 3"/>
    <property type="match status" value="1"/>
</dbReference>
<comment type="similarity">
    <text evidence="1">Belongs to the CDK5RAP3 family.</text>
</comment>
<evidence type="ECO:0000313" key="4">
    <source>
        <dbReference type="EMBL" id="KAF0975122.1"/>
    </source>
</evidence>
<dbReference type="GO" id="GO:0012505">
    <property type="term" value="C:endomembrane system"/>
    <property type="evidence" value="ECO:0007669"/>
    <property type="project" value="TreeGrafter"/>
</dbReference>
<evidence type="ECO:0000256" key="3">
    <source>
        <dbReference type="SAM" id="MobiDB-lite"/>
    </source>
</evidence>
<evidence type="ECO:0000256" key="2">
    <source>
        <dbReference type="SAM" id="Coils"/>
    </source>
</evidence>
<reference evidence="4 5" key="1">
    <citation type="journal article" date="2019" name="Sci. Rep.">
        <title>Nanopore sequencing improves the draft genome of the human pathogenic amoeba Naegleria fowleri.</title>
        <authorList>
            <person name="Liechti N."/>
            <person name="Schurch N."/>
            <person name="Bruggmann R."/>
            <person name="Wittwer M."/>
        </authorList>
    </citation>
    <scope>NUCLEOTIDE SEQUENCE [LARGE SCALE GENOMIC DNA]</scope>
    <source>
        <strain evidence="4 5">ATCC 30894</strain>
    </source>
</reference>
<dbReference type="GeneID" id="68113093"/>
<keyword evidence="5" id="KW-1185">Reference proteome</keyword>
<dbReference type="InterPro" id="IPR008491">
    <property type="entry name" value="CDK5RAP3"/>
</dbReference>
<dbReference type="GO" id="GO:0007346">
    <property type="term" value="P:regulation of mitotic cell cycle"/>
    <property type="evidence" value="ECO:0007669"/>
    <property type="project" value="TreeGrafter"/>
</dbReference>
<dbReference type="Proteomes" id="UP000444721">
    <property type="component" value="Unassembled WGS sequence"/>
</dbReference>
<feature type="region of interest" description="Disordered" evidence="3">
    <location>
        <begin position="1"/>
        <end position="50"/>
    </location>
</feature>
<name>A0A6A5BJQ9_NAEFO</name>
<sequence>MFSFEEEASASDQKQPITPTPAAGIRNDQQQEEEFTINQTQQPTQQKQQYTPIETIDINYEKLKDWLVDRSFLPSDYVKPLKQIRAYIKHAWNEMISRHEELKDTQKEKEQPVTELIARIRQEARESQEQDEVSRIDYFLTKQIVQVLEKADASEGSGFLFGLVGGSKRLKLWKHVLQSYESRSIHLAELSGYMTQNVKYEIPAVASSLLTLRNQLESLDKKEEDWKRSLELTKREFAEACEKLSINKEKVDRIIEFASLGSSVGVDIEEEIKKAVLELPSLYEKIIDSCRDPVFKKAVDYYEQFTLFINKQKCSEPLLNFIFSNIDAQYNGTIPSLSLYDWKSFNKEELPQFDEDKVQNLINKLLKEEESKQQSSAEKEPEIDFGDFSTDNNNLEIKWDTNIEENKEVEIKFDDVVQEKELEIDFGDFSTDQGFSMNDTMTDNSQVDTSVNEKNNRAVAEMKMKSFLDSEDVRARFSSNIFQLYAFIQQRLIETSRNSTLEADIFRNAPQSIKSLTKDELSQFKKVVSNIISTLNNPHFKQLVLIKTSKKFVERLVQSLTQKVEIMSKVRSNLESVDSQRITLNTSIKKQQPTLEKLKRQTKEYQQYVQQTLSDRLGKRVLIFGEINKI</sequence>
<dbReference type="VEuPathDB" id="AmoebaDB:NF0073670"/>
<feature type="compositionally biased region" description="Low complexity" evidence="3">
    <location>
        <begin position="39"/>
        <end position="50"/>
    </location>
</feature>
<dbReference type="OrthoDB" id="340432at2759"/>
<evidence type="ECO:0000313" key="5">
    <source>
        <dbReference type="Proteomes" id="UP000444721"/>
    </source>
</evidence>
<keyword evidence="2" id="KW-0175">Coiled coil</keyword>
<dbReference type="OMA" id="CRLYEKN"/>
<comment type="caution">
    <text evidence="4">The sequence shown here is derived from an EMBL/GenBank/DDBJ whole genome shotgun (WGS) entry which is preliminary data.</text>
</comment>
<dbReference type="PANTHER" id="PTHR14894:SF0">
    <property type="entry name" value="CDK5 REGULATORY SUBUNIT-ASSOCIATED PROTEIN 3"/>
    <property type="match status" value="1"/>
</dbReference>
<dbReference type="EMBL" id="VFQX01000048">
    <property type="protein sequence ID" value="KAF0975122.1"/>
    <property type="molecule type" value="Genomic_DNA"/>
</dbReference>
<gene>
    <name evidence="4" type="ORF">FDP41_005875</name>
</gene>
<dbReference type="AlphaFoldDB" id="A0A6A5BJQ9"/>
<proteinExistence type="inferred from homology"/>
<dbReference type="VEuPathDB" id="AmoebaDB:NfTy_044490"/>
<accession>A0A6A5BJQ9</accession>